<feature type="domain" description="Protein kinase" evidence="7">
    <location>
        <begin position="14"/>
        <end position="313"/>
    </location>
</feature>
<evidence type="ECO:0000313" key="9">
    <source>
        <dbReference type="Proteomes" id="UP001303373"/>
    </source>
</evidence>
<evidence type="ECO:0000256" key="1">
    <source>
        <dbReference type="ARBA" id="ARBA00022527"/>
    </source>
</evidence>
<sequence length="404" mass="43628">MAAIKEGSQLKGELQSYLAVGPLGQDNVWTAVGDDGKVFVVKAPTANDNPAASYPHFCHEMIMHELFKSSNGIRKQVDRIPPVINSGAPPMLVLEIFETTLWQARSKRPFSKDEIRAVCCGILHGLQQVHEKGLVYADLKMPNVMLNGFNVGAPGDGSGLVAKLGDLGIVMPPCNGKVQPVAYRAPEIYFKGEIAPPADIWAFGLVCCHLLEARNRFSNTGLYDDLDTGGGSMPEREQAVRYAIADDYDIKNVDYYKGCALPYQHANHPKGHQWSELRKRGLDEKDVEFLQWVLQPDPTKRPTAAAILKSNWINTGTDSSSFSDIGAVDGTAEVKGASPVMSTKAPSPMQSAAPLRQLIEATTHSSNPTAPIAVSSNTTSTKSLSSKTYQPASSSTKFTSPPAS</sequence>
<dbReference type="EMBL" id="CP138583">
    <property type="protein sequence ID" value="WPH00234.1"/>
    <property type="molecule type" value="Genomic_DNA"/>
</dbReference>
<evidence type="ECO:0000256" key="3">
    <source>
        <dbReference type="ARBA" id="ARBA00022840"/>
    </source>
</evidence>
<organism evidence="8 9">
    <name type="scientific">Acrodontium crateriforme</name>
    <dbReference type="NCBI Taxonomy" id="150365"/>
    <lineage>
        <taxon>Eukaryota</taxon>
        <taxon>Fungi</taxon>
        <taxon>Dikarya</taxon>
        <taxon>Ascomycota</taxon>
        <taxon>Pezizomycotina</taxon>
        <taxon>Dothideomycetes</taxon>
        <taxon>Dothideomycetidae</taxon>
        <taxon>Mycosphaerellales</taxon>
        <taxon>Teratosphaeriaceae</taxon>
        <taxon>Acrodontium</taxon>
    </lineage>
</organism>
<feature type="region of interest" description="Disordered" evidence="6">
    <location>
        <begin position="359"/>
        <end position="404"/>
    </location>
</feature>
<evidence type="ECO:0000256" key="2">
    <source>
        <dbReference type="ARBA" id="ARBA00022741"/>
    </source>
</evidence>
<evidence type="ECO:0000256" key="4">
    <source>
        <dbReference type="ARBA" id="ARBA00047919"/>
    </source>
</evidence>
<protein>
    <recommendedName>
        <fullName evidence="7">Protein kinase domain-containing protein</fullName>
    </recommendedName>
</protein>
<dbReference type="SUPFAM" id="SSF56112">
    <property type="entry name" value="Protein kinase-like (PK-like)"/>
    <property type="match status" value="1"/>
</dbReference>
<dbReference type="GO" id="GO:0005524">
    <property type="term" value="F:ATP binding"/>
    <property type="evidence" value="ECO:0007669"/>
    <property type="project" value="UniProtKB-KW"/>
</dbReference>
<evidence type="ECO:0000256" key="5">
    <source>
        <dbReference type="ARBA" id="ARBA00048130"/>
    </source>
</evidence>
<gene>
    <name evidence="8" type="ORF">R9X50_00305700</name>
</gene>
<evidence type="ECO:0000313" key="8">
    <source>
        <dbReference type="EMBL" id="WPH00234.1"/>
    </source>
</evidence>
<name>A0AAQ3M2R7_9PEZI</name>
<dbReference type="AlphaFoldDB" id="A0AAQ3M2R7"/>
<keyword evidence="1" id="KW-0723">Serine/threonine-protein kinase</keyword>
<dbReference type="Gene3D" id="1.10.510.10">
    <property type="entry name" value="Transferase(Phosphotransferase) domain 1"/>
    <property type="match status" value="1"/>
</dbReference>
<feature type="compositionally biased region" description="Low complexity" evidence="6">
    <location>
        <begin position="375"/>
        <end position="388"/>
    </location>
</feature>
<dbReference type="InterPro" id="IPR011009">
    <property type="entry name" value="Kinase-like_dom_sf"/>
</dbReference>
<dbReference type="SMART" id="SM00220">
    <property type="entry name" value="S_TKc"/>
    <property type="match status" value="1"/>
</dbReference>
<comment type="catalytic activity">
    <reaction evidence="5">
        <text>L-seryl-[protein] + ATP = O-phospho-L-seryl-[protein] + ADP + H(+)</text>
        <dbReference type="Rhea" id="RHEA:17989"/>
        <dbReference type="Rhea" id="RHEA-COMP:9863"/>
        <dbReference type="Rhea" id="RHEA-COMP:11604"/>
        <dbReference type="ChEBI" id="CHEBI:15378"/>
        <dbReference type="ChEBI" id="CHEBI:29999"/>
        <dbReference type="ChEBI" id="CHEBI:30616"/>
        <dbReference type="ChEBI" id="CHEBI:83421"/>
        <dbReference type="ChEBI" id="CHEBI:456216"/>
        <dbReference type="EC" id="2.7.11.24"/>
    </reaction>
    <physiologicalReaction direction="left-to-right" evidence="5">
        <dbReference type="Rhea" id="RHEA:17990"/>
    </physiologicalReaction>
</comment>
<feature type="compositionally biased region" description="Polar residues" evidence="6">
    <location>
        <begin position="389"/>
        <end position="404"/>
    </location>
</feature>
<dbReference type="GO" id="GO:0004707">
    <property type="term" value="F:MAP kinase activity"/>
    <property type="evidence" value="ECO:0007669"/>
    <property type="project" value="UniProtKB-EC"/>
</dbReference>
<keyword evidence="2" id="KW-0547">Nucleotide-binding</keyword>
<comment type="catalytic activity">
    <reaction evidence="4">
        <text>L-threonyl-[protein] + ATP = O-phospho-L-threonyl-[protein] + ADP + H(+)</text>
        <dbReference type="Rhea" id="RHEA:46608"/>
        <dbReference type="Rhea" id="RHEA-COMP:11060"/>
        <dbReference type="Rhea" id="RHEA-COMP:11605"/>
        <dbReference type="ChEBI" id="CHEBI:15378"/>
        <dbReference type="ChEBI" id="CHEBI:30013"/>
        <dbReference type="ChEBI" id="CHEBI:30616"/>
        <dbReference type="ChEBI" id="CHEBI:61977"/>
        <dbReference type="ChEBI" id="CHEBI:456216"/>
        <dbReference type="EC" id="2.7.11.24"/>
    </reaction>
    <physiologicalReaction direction="left-to-right" evidence="4">
        <dbReference type="Rhea" id="RHEA:46609"/>
    </physiologicalReaction>
</comment>
<keyword evidence="9" id="KW-1185">Reference proteome</keyword>
<dbReference type="Proteomes" id="UP001303373">
    <property type="component" value="Chromosome 4"/>
</dbReference>
<keyword evidence="1" id="KW-0808">Transferase</keyword>
<dbReference type="InterPro" id="IPR050117">
    <property type="entry name" value="MAPK"/>
</dbReference>
<dbReference type="PANTHER" id="PTHR24055">
    <property type="entry name" value="MITOGEN-ACTIVATED PROTEIN KINASE"/>
    <property type="match status" value="1"/>
</dbReference>
<dbReference type="PROSITE" id="PS50011">
    <property type="entry name" value="PROTEIN_KINASE_DOM"/>
    <property type="match status" value="1"/>
</dbReference>
<feature type="compositionally biased region" description="Polar residues" evidence="6">
    <location>
        <begin position="360"/>
        <end position="369"/>
    </location>
</feature>
<keyword evidence="1" id="KW-0418">Kinase</keyword>
<reference evidence="8 9" key="1">
    <citation type="submission" date="2023-11" db="EMBL/GenBank/DDBJ databases">
        <title>An acidophilic fungus is an integral part of prey digestion in a carnivorous sundew plant.</title>
        <authorList>
            <person name="Tsai I.J."/>
        </authorList>
    </citation>
    <scope>NUCLEOTIDE SEQUENCE [LARGE SCALE GENOMIC DNA]</scope>
    <source>
        <strain evidence="8">169a</strain>
    </source>
</reference>
<dbReference type="PROSITE" id="PS00108">
    <property type="entry name" value="PROTEIN_KINASE_ST"/>
    <property type="match status" value="1"/>
</dbReference>
<evidence type="ECO:0000259" key="7">
    <source>
        <dbReference type="PROSITE" id="PS50011"/>
    </source>
</evidence>
<accession>A0AAQ3M2R7</accession>
<evidence type="ECO:0000256" key="6">
    <source>
        <dbReference type="SAM" id="MobiDB-lite"/>
    </source>
</evidence>
<keyword evidence="3" id="KW-0067">ATP-binding</keyword>
<dbReference type="InterPro" id="IPR000719">
    <property type="entry name" value="Prot_kinase_dom"/>
</dbReference>
<dbReference type="InterPro" id="IPR008271">
    <property type="entry name" value="Ser/Thr_kinase_AS"/>
</dbReference>
<proteinExistence type="predicted"/>
<dbReference type="Pfam" id="PF00069">
    <property type="entry name" value="Pkinase"/>
    <property type="match status" value="1"/>
</dbReference>